<evidence type="ECO:0000313" key="1">
    <source>
        <dbReference type="EMBL" id="ERN19590.1"/>
    </source>
</evidence>
<dbReference type="EMBL" id="KI392068">
    <property type="protein sequence ID" value="ERN19590.1"/>
    <property type="molecule type" value="Genomic_DNA"/>
</dbReference>
<name>U5DBM0_AMBTC</name>
<proteinExistence type="predicted"/>
<reference evidence="2" key="1">
    <citation type="journal article" date="2013" name="Science">
        <title>The Amborella genome and the evolution of flowering plants.</title>
        <authorList>
            <consortium name="Amborella Genome Project"/>
        </authorList>
    </citation>
    <scope>NUCLEOTIDE SEQUENCE [LARGE SCALE GENOMIC DNA]</scope>
</reference>
<dbReference type="HOGENOM" id="CLU_2592958_0_0_1"/>
<protein>
    <submittedName>
        <fullName evidence="1">Uncharacterized protein</fullName>
    </submittedName>
</protein>
<keyword evidence="2" id="KW-1185">Reference proteome</keyword>
<accession>U5DBM0</accession>
<organism evidence="1 2">
    <name type="scientific">Amborella trichopoda</name>
    <dbReference type="NCBI Taxonomy" id="13333"/>
    <lineage>
        <taxon>Eukaryota</taxon>
        <taxon>Viridiplantae</taxon>
        <taxon>Streptophyta</taxon>
        <taxon>Embryophyta</taxon>
        <taxon>Tracheophyta</taxon>
        <taxon>Spermatophyta</taxon>
        <taxon>Magnoliopsida</taxon>
        <taxon>Amborellales</taxon>
        <taxon>Amborellaceae</taxon>
        <taxon>Amborella</taxon>
    </lineage>
</organism>
<sequence length="80" mass="9445">MSLPHIQLGHLHVNKSLNSGFQPLILCHHKLSLKLMLKFCQRRVTKYGEYYHNKVEIVATPTEFKRVANVMQIWRLVVYV</sequence>
<dbReference type="Gramene" id="ERN19590">
    <property type="protein sequence ID" value="ERN19590"/>
    <property type="gene ID" value="AMTR_s00062p00111290"/>
</dbReference>
<gene>
    <name evidence="1" type="ORF">AMTR_s00062p00111290</name>
</gene>
<dbReference type="AlphaFoldDB" id="U5DBM0"/>
<dbReference type="Proteomes" id="UP000017836">
    <property type="component" value="Unassembled WGS sequence"/>
</dbReference>
<evidence type="ECO:0000313" key="2">
    <source>
        <dbReference type="Proteomes" id="UP000017836"/>
    </source>
</evidence>